<dbReference type="AlphaFoldDB" id="A0A914N6Q6"/>
<dbReference type="Gene3D" id="2.60.120.290">
    <property type="entry name" value="Spermadhesin, CUB domain"/>
    <property type="match status" value="1"/>
</dbReference>
<dbReference type="InterPro" id="IPR002172">
    <property type="entry name" value="LDrepeatLR_classA_rpt"/>
</dbReference>
<accession>A0A914N6Q6</accession>
<evidence type="ECO:0000256" key="2">
    <source>
        <dbReference type="PROSITE-ProRule" id="PRU00124"/>
    </source>
</evidence>
<evidence type="ECO:0000259" key="5">
    <source>
        <dbReference type="PROSITE" id="PS01180"/>
    </source>
</evidence>
<proteinExistence type="predicted"/>
<dbReference type="CDD" id="cd00112">
    <property type="entry name" value="LDLa"/>
    <property type="match status" value="1"/>
</dbReference>
<feature type="compositionally biased region" description="Pro residues" evidence="3">
    <location>
        <begin position="402"/>
        <end position="418"/>
    </location>
</feature>
<dbReference type="PROSITE" id="PS01180">
    <property type="entry name" value="CUB"/>
    <property type="match status" value="1"/>
</dbReference>
<feature type="domain" description="CUB" evidence="5">
    <location>
        <begin position="50"/>
        <end position="227"/>
    </location>
</feature>
<feature type="region of interest" description="Disordered" evidence="3">
    <location>
        <begin position="454"/>
        <end position="501"/>
    </location>
</feature>
<protein>
    <submittedName>
        <fullName evidence="7">CUB domain-containing protein</fullName>
    </submittedName>
</protein>
<dbReference type="InterPro" id="IPR036055">
    <property type="entry name" value="LDL_receptor-like_sf"/>
</dbReference>
<dbReference type="WBParaSite" id="Minc3s03277g33384">
    <property type="protein sequence ID" value="Minc3s03277g33384"/>
    <property type="gene ID" value="Minc3s03277g33384"/>
</dbReference>
<name>A0A914N6Q6_MELIC</name>
<evidence type="ECO:0000313" key="7">
    <source>
        <dbReference type="WBParaSite" id="Minc3s03277g33384"/>
    </source>
</evidence>
<dbReference type="Gene3D" id="4.10.400.10">
    <property type="entry name" value="Low-density Lipoprotein Receptor"/>
    <property type="match status" value="1"/>
</dbReference>
<evidence type="ECO:0000256" key="1">
    <source>
        <dbReference type="ARBA" id="ARBA00023157"/>
    </source>
</evidence>
<evidence type="ECO:0000313" key="6">
    <source>
        <dbReference type="Proteomes" id="UP000887563"/>
    </source>
</evidence>
<feature type="compositionally biased region" description="Low complexity" evidence="3">
    <location>
        <begin position="462"/>
        <end position="482"/>
    </location>
</feature>
<keyword evidence="1" id="KW-1015">Disulfide bond</keyword>
<evidence type="ECO:0000256" key="3">
    <source>
        <dbReference type="SAM" id="MobiDB-lite"/>
    </source>
</evidence>
<keyword evidence="4" id="KW-1133">Transmembrane helix</keyword>
<keyword evidence="4" id="KW-0472">Membrane</keyword>
<keyword evidence="6" id="KW-1185">Reference proteome</keyword>
<feature type="region of interest" description="Disordered" evidence="3">
    <location>
        <begin position="394"/>
        <end position="423"/>
    </location>
</feature>
<comment type="caution">
    <text evidence="2">Lacks conserved residue(s) required for the propagation of feature annotation.</text>
</comment>
<organism evidence="6 7">
    <name type="scientific">Meloidogyne incognita</name>
    <name type="common">Southern root-knot nematode worm</name>
    <name type="synonym">Oxyuris incognita</name>
    <dbReference type="NCBI Taxonomy" id="6306"/>
    <lineage>
        <taxon>Eukaryota</taxon>
        <taxon>Metazoa</taxon>
        <taxon>Ecdysozoa</taxon>
        <taxon>Nematoda</taxon>
        <taxon>Chromadorea</taxon>
        <taxon>Rhabditida</taxon>
        <taxon>Tylenchina</taxon>
        <taxon>Tylenchomorpha</taxon>
        <taxon>Tylenchoidea</taxon>
        <taxon>Meloidogynidae</taxon>
        <taxon>Meloidogyninae</taxon>
        <taxon>Meloidogyne</taxon>
        <taxon>Meloidogyne incognita group</taxon>
    </lineage>
</organism>
<dbReference type="InterPro" id="IPR035914">
    <property type="entry name" value="Sperma_CUB_dom_sf"/>
</dbReference>
<keyword evidence="4" id="KW-0812">Transmembrane</keyword>
<feature type="transmembrane region" description="Helical" evidence="4">
    <location>
        <begin position="320"/>
        <end position="345"/>
    </location>
</feature>
<feature type="compositionally biased region" description="Polar residues" evidence="3">
    <location>
        <begin position="483"/>
        <end position="501"/>
    </location>
</feature>
<evidence type="ECO:0000256" key="4">
    <source>
        <dbReference type="SAM" id="Phobius"/>
    </source>
</evidence>
<sequence length="560" mass="63587">MYFNYLNLINYFFINFLILFYYNERKLISFAFLTEPKLVYVDGSQPWDNCRPGLKRSLISLTGLLLSHPFYGSLPYNASRNCFLTIAVPVGYRVRLKALDFDVQGQWGKCEREDTLHIFDHNQQLEPETLSANEQLPIGGHSPGRLLGEFCGKIETDLTKNDHSSSLNQRSILAESSQNALTLWWHTEDLQNLNNQKQTTPPLSTLTSKSTNLRTNSQGFRLLWSSFRYTNSSSEKCRTINSKSFQKNNSSNLLLNEFKCKKTTLNSPKMEECIPTQLGCNSYADCLDGSDLDAQLQLKHGCEHIPNIPLSVLISSGPKRLLLCAALLLLWLSLCLGCCCCYISYRRKRLKKKRSSTNSSSNDNDCDFTARKQQLNNERGNLFYSFNGNIQQQNNGDLIPTSQPPPPPPPLLPPPSFSPPALKNNKLLQTNFVTQQPFGNFINSSNISNNLQENKKLKRSSKQQTNSCSSNSQSSSQKHQQQLNNPPSISSFENQENLKQKCQNVSTQQQIYFGHFNDTNKLNGINCDDGNYLYLKEPMTPLITRGKQQTMEGQNRHLII</sequence>
<dbReference type="SUPFAM" id="SSF49854">
    <property type="entry name" value="Spermadhesin, CUB domain"/>
    <property type="match status" value="1"/>
</dbReference>
<feature type="transmembrane region" description="Helical" evidence="4">
    <location>
        <begin position="5"/>
        <end position="22"/>
    </location>
</feature>
<dbReference type="InterPro" id="IPR000859">
    <property type="entry name" value="CUB_dom"/>
</dbReference>
<dbReference type="Proteomes" id="UP000887563">
    <property type="component" value="Unplaced"/>
</dbReference>
<reference evidence="7" key="1">
    <citation type="submission" date="2022-11" db="UniProtKB">
        <authorList>
            <consortium name="WormBaseParasite"/>
        </authorList>
    </citation>
    <scope>IDENTIFICATION</scope>
</reference>
<dbReference type="PROSITE" id="PS50068">
    <property type="entry name" value="LDLRA_2"/>
    <property type="match status" value="1"/>
</dbReference>